<gene>
    <name evidence="4" type="primary">LOC113392524</name>
</gene>
<dbReference type="OMA" id="DYLKCAL"/>
<protein>
    <submittedName>
        <fullName evidence="4">Uncharacterized protein LOC113392524</fullName>
    </submittedName>
</protein>
<name>A0A8B8HJT1_VANTA</name>
<keyword evidence="3" id="KW-1185">Reference proteome</keyword>
<evidence type="ECO:0000256" key="1">
    <source>
        <dbReference type="SAM" id="MobiDB-lite"/>
    </source>
</evidence>
<feature type="compositionally biased region" description="Acidic residues" evidence="1">
    <location>
        <begin position="220"/>
        <end position="235"/>
    </location>
</feature>
<dbReference type="InterPro" id="IPR031936">
    <property type="entry name" value="DUF4771"/>
</dbReference>
<reference evidence="4" key="1">
    <citation type="submission" date="2025-08" db="UniProtKB">
        <authorList>
            <consortium name="RefSeq"/>
        </authorList>
    </citation>
    <scope>IDENTIFICATION</scope>
    <source>
        <tissue evidence="4">Whole body</tissue>
    </source>
</reference>
<proteinExistence type="predicted"/>
<evidence type="ECO:0000313" key="4">
    <source>
        <dbReference type="RefSeq" id="XP_026484795.2"/>
    </source>
</evidence>
<evidence type="ECO:0000259" key="2">
    <source>
        <dbReference type="Pfam" id="PF15995"/>
    </source>
</evidence>
<dbReference type="RefSeq" id="XP_026484795.2">
    <property type="nucleotide sequence ID" value="XM_026629010.2"/>
</dbReference>
<evidence type="ECO:0000313" key="3">
    <source>
        <dbReference type="Proteomes" id="UP001652626"/>
    </source>
</evidence>
<feature type="domain" description="DUF4771" evidence="2">
    <location>
        <begin position="522"/>
        <end position="663"/>
    </location>
</feature>
<accession>A0A8B8HJT1</accession>
<dbReference type="PANTHER" id="PTHR41967:SF6">
    <property type="entry name" value="FI19406P1-RELATED"/>
    <property type="match status" value="1"/>
</dbReference>
<dbReference type="GeneID" id="113392524"/>
<dbReference type="OrthoDB" id="6613664at2759"/>
<dbReference type="PANTHER" id="PTHR41967">
    <property type="entry name" value="FI19406P1-RELATED"/>
    <property type="match status" value="1"/>
</dbReference>
<sequence length="698" mass="81435">MQHKERGPEESHEMREQRHMQVLYSRHTRERQVFMQELNEIRRRKEKNVLKTVKKLIGPTWLHALSVPQRNALNSLEFSIYQDILEGRPVRTASIMRQLGLYPRPNNVDLMNCVHFGRDDPKKMLAQLFLITYGHPIEGKRSLYDLNSRLILSAILYLGLDNLLELLRKRFRATDVKESPEKKPKSKNLTPLQSPYLQDMIAVLYLPPKRKPFKPLPLPDIDDLNEANEPYEEEPTIPKPPPPLSPPPPLLSPPPPLLSPPPPPKKKVHRSFCDKLAGFVKIEPYSSFTTVAVKTFTQRSQGHKLRGSKMCVEVKKSYGISMSRPTKSLKRRKLTAPDTGIPNAQYQIHGVYKIHGKTVFVLGNVSILPSDGDLINGGYRYIGGEYINIHCGFRAKPPPPKPEPCDCVKKWQNTVLKYVKENKCVCGHHYDYGNEGTFGPEELPYFQKATKFSPYQFNYQTIYNLDQKHLYIEKEFKRIWDTDSALHIDDGVVVEKKDKKKKKIKKSSATCLGEAPKPEDYLKCALRQMRRINIAAKLPDIHLVPELKEWMRMRIYGPFTRYAKKEMLRKSIAFWQTFLTLAQKSFGHVSPKKDPMYAGHTNWIHKQELNDKFRKSTFQYKLELYRSYARINNLLWRTMCQAEFPDKKFREIYFSYLYGRIEDLHLMHPYSTKETMERKFAMAKKRYVCSPHGVESQE</sequence>
<dbReference type="Pfam" id="PF15995">
    <property type="entry name" value="DUF4771"/>
    <property type="match status" value="1"/>
</dbReference>
<dbReference type="AlphaFoldDB" id="A0A8B8HJT1"/>
<dbReference type="Proteomes" id="UP001652626">
    <property type="component" value="Chromosome 5"/>
</dbReference>
<feature type="region of interest" description="Disordered" evidence="1">
    <location>
        <begin position="216"/>
        <end position="266"/>
    </location>
</feature>
<feature type="compositionally biased region" description="Pro residues" evidence="1">
    <location>
        <begin position="237"/>
        <end position="263"/>
    </location>
</feature>
<organism evidence="3 4">
    <name type="scientific">Vanessa tameamea</name>
    <name type="common">Kamehameha butterfly</name>
    <dbReference type="NCBI Taxonomy" id="334116"/>
    <lineage>
        <taxon>Eukaryota</taxon>
        <taxon>Metazoa</taxon>
        <taxon>Ecdysozoa</taxon>
        <taxon>Arthropoda</taxon>
        <taxon>Hexapoda</taxon>
        <taxon>Insecta</taxon>
        <taxon>Pterygota</taxon>
        <taxon>Neoptera</taxon>
        <taxon>Endopterygota</taxon>
        <taxon>Lepidoptera</taxon>
        <taxon>Glossata</taxon>
        <taxon>Ditrysia</taxon>
        <taxon>Papilionoidea</taxon>
        <taxon>Nymphalidae</taxon>
        <taxon>Nymphalinae</taxon>
        <taxon>Vanessa</taxon>
    </lineage>
</organism>